<dbReference type="PANTHER" id="PTHR47196:SF1">
    <property type="entry name" value="KELCH DOMAIN-CONTAINING PROTEIN 9"/>
    <property type="match status" value="1"/>
</dbReference>
<dbReference type="PANTHER" id="PTHR47196">
    <property type="entry name" value="KELCH DOMAIN-CONTAINING PROTEIN 9"/>
    <property type="match status" value="1"/>
</dbReference>
<dbReference type="AlphaFoldDB" id="A0AAV2HQU5"/>
<protein>
    <submittedName>
        <fullName evidence="2">Uncharacterized protein</fullName>
    </submittedName>
</protein>
<dbReference type="GO" id="GO:0030332">
    <property type="term" value="F:cyclin binding"/>
    <property type="evidence" value="ECO:0007669"/>
    <property type="project" value="TreeGrafter"/>
</dbReference>
<gene>
    <name evidence="2" type="ORF">GSLYS_00010390001</name>
</gene>
<proteinExistence type="predicted"/>
<dbReference type="InterPro" id="IPR015915">
    <property type="entry name" value="Kelch-typ_b-propeller"/>
</dbReference>
<organism evidence="2 3">
    <name type="scientific">Lymnaea stagnalis</name>
    <name type="common">Great pond snail</name>
    <name type="synonym">Helix stagnalis</name>
    <dbReference type="NCBI Taxonomy" id="6523"/>
    <lineage>
        <taxon>Eukaryota</taxon>
        <taxon>Metazoa</taxon>
        <taxon>Spiralia</taxon>
        <taxon>Lophotrochozoa</taxon>
        <taxon>Mollusca</taxon>
        <taxon>Gastropoda</taxon>
        <taxon>Heterobranchia</taxon>
        <taxon>Euthyneura</taxon>
        <taxon>Panpulmonata</taxon>
        <taxon>Hygrophila</taxon>
        <taxon>Lymnaeoidea</taxon>
        <taxon>Lymnaeidae</taxon>
        <taxon>Lymnaea</taxon>
    </lineage>
</organism>
<dbReference type="Proteomes" id="UP001497497">
    <property type="component" value="Unassembled WGS sequence"/>
</dbReference>
<dbReference type="SUPFAM" id="SSF117281">
    <property type="entry name" value="Kelch motif"/>
    <property type="match status" value="2"/>
</dbReference>
<evidence type="ECO:0000256" key="1">
    <source>
        <dbReference type="SAM" id="MobiDB-lite"/>
    </source>
</evidence>
<name>A0AAV2HQU5_LYMST</name>
<comment type="caution">
    <text evidence="2">The sequence shown here is derived from an EMBL/GenBank/DDBJ whole genome shotgun (WGS) entry which is preliminary data.</text>
</comment>
<dbReference type="Gene3D" id="2.120.10.80">
    <property type="entry name" value="Kelch-type beta propeller"/>
    <property type="match status" value="2"/>
</dbReference>
<sequence>MEPKVPMQPFGSTARRNKVKRHERSASTSASTYRTRLITPNTDWVGRVCKEDKCSSLRETDIFGRAKYTEKINLQWDPIVTLGPKAAFHVSSVIDNTLYIHGGMQDVSSKFPSNQFFKLNLTSTVWEQIRTPGSPALSHHAAVVLENRYMVLIGGWDGRKRVANLHAYDTQMNQWLKLEHSGFPDGAGLSSHTATVRIDGNIIIVGREGSLRIQRKHGCVYILIGNVLDGMFTYHECSDNVVSRSGHTTDLIGKNIYIVGGRSDSLLEKVVGIDKRNHNECSPLTKIHEHLKNFQSPMLKFPCGRRHHISAVGSNCILIHGGETFDGKSHDPVGDMFMISLKPLTNFYQLDCSSLQRAGHTAIVTSERVLVHGGRSGKSTIHSDLRELKLV</sequence>
<dbReference type="Pfam" id="PF24681">
    <property type="entry name" value="Kelch_KLHDC2_KLHL20_DRC7"/>
    <property type="match status" value="1"/>
</dbReference>
<dbReference type="EMBL" id="CAXITT010000231">
    <property type="protein sequence ID" value="CAL1536477.1"/>
    <property type="molecule type" value="Genomic_DNA"/>
</dbReference>
<accession>A0AAV2HQU5</accession>
<evidence type="ECO:0000313" key="2">
    <source>
        <dbReference type="EMBL" id="CAL1536477.1"/>
    </source>
</evidence>
<keyword evidence="3" id="KW-1185">Reference proteome</keyword>
<evidence type="ECO:0000313" key="3">
    <source>
        <dbReference type="Proteomes" id="UP001497497"/>
    </source>
</evidence>
<reference evidence="2 3" key="1">
    <citation type="submission" date="2024-04" db="EMBL/GenBank/DDBJ databases">
        <authorList>
            <consortium name="Genoscope - CEA"/>
            <person name="William W."/>
        </authorList>
    </citation>
    <scope>NUCLEOTIDE SEQUENCE [LARGE SCALE GENOMIC DNA]</scope>
</reference>
<feature type="region of interest" description="Disordered" evidence="1">
    <location>
        <begin position="1"/>
        <end position="32"/>
    </location>
</feature>
<dbReference type="InterPro" id="IPR042941">
    <property type="entry name" value="KLDC9"/>
</dbReference>